<protein>
    <recommendedName>
        <fullName evidence="1">RYYR-CCHC domain-containing protein</fullName>
    </recommendedName>
</protein>
<dbReference type="Proteomes" id="UP000024404">
    <property type="component" value="Unassembled WGS sequence"/>
</dbReference>
<accession>A0A8R1XK48</accession>
<sequence>MTGKNWLSSSPFEKGEIIDEGNEIDINVMEQESFPIEISADSSLKSFPSSSIQSDFRIKSTKLGMSSIAIAEKDDPKKFRIYRPLNCGPSESMIYYRCSKCELLEKKAFDGVKTKRYQPYVKTLHGKLIGNPYPEHHPNCHTVTKEIQEMQEMDRACRAKIRGNFLSRESPEKLEKQIVEDNSNIDVHSGYNLRRRPRRLSFKFNALSNDINESGLSEVDYLLRQVLKKWFISDACLNDISDTADFRSIYSIGTSSSNNISYSSLIVPELDGMSVRIYDGDGKLTNQRVTHYHCARCDDFYQKRDDESLRVILKAENDLVVNYPVHHPECSPTSLESLRELGDKLKDFSVVANHRIIPLRTVLVSILESEYSIFHEPNESFFTGGSNEQNWNTADMDDEMLISSMSVPKPQEHRCFCKRLYEENVELYQEMLRSVDEMRSLVSEMKRVSGANAEYYIEDEQVLEESDNNTLYVVDE</sequence>
<dbReference type="Pfam" id="PF23674">
    <property type="entry name" value="RYYR-CCHC"/>
    <property type="match status" value="2"/>
</dbReference>
<reference evidence="3" key="1">
    <citation type="submission" date="2013-10" db="EMBL/GenBank/DDBJ databases">
        <title>Genome sequencing of Onchocerca volvulus.</title>
        <authorList>
            <person name="Cotton J."/>
            <person name="Tsai J."/>
            <person name="Stanley E."/>
            <person name="Tracey A."/>
            <person name="Holroyd N."/>
            <person name="Lustigman S."/>
            <person name="Berriman M."/>
        </authorList>
    </citation>
    <scope>NUCLEOTIDE SEQUENCE</scope>
</reference>
<dbReference type="EMBL" id="CMVM020000319">
    <property type="status" value="NOT_ANNOTATED_CDS"/>
    <property type="molecule type" value="Genomic_DNA"/>
</dbReference>
<name>A0A8R1XK48_ONCVO</name>
<feature type="domain" description="RYYR-CCHC" evidence="1">
    <location>
        <begin position="58"/>
        <end position="140"/>
    </location>
</feature>
<feature type="domain" description="RYYR-CCHC" evidence="1">
    <location>
        <begin position="254"/>
        <end position="330"/>
    </location>
</feature>
<dbReference type="AlphaFoldDB" id="A0A8R1XK48"/>
<proteinExistence type="predicted"/>
<dbReference type="InterPro" id="IPR057001">
    <property type="entry name" value="RYYR-CCHC"/>
</dbReference>
<evidence type="ECO:0000313" key="3">
    <source>
        <dbReference type="Proteomes" id="UP000024404"/>
    </source>
</evidence>
<evidence type="ECO:0000259" key="1">
    <source>
        <dbReference type="Pfam" id="PF23674"/>
    </source>
</evidence>
<keyword evidence="3" id="KW-1185">Reference proteome</keyword>
<evidence type="ECO:0000313" key="2">
    <source>
        <dbReference type="EnsemblMetazoa" id="OVOC10118.1"/>
    </source>
</evidence>
<dbReference type="EnsemblMetazoa" id="OVOC10118.1">
    <property type="protein sequence ID" value="OVOC10118.1"/>
    <property type="gene ID" value="WBGene00246927"/>
</dbReference>
<dbReference type="OMA" id="IYRSLNC"/>
<reference evidence="2" key="2">
    <citation type="submission" date="2022-06" db="UniProtKB">
        <authorList>
            <consortium name="EnsemblMetazoa"/>
        </authorList>
    </citation>
    <scope>IDENTIFICATION</scope>
</reference>
<organism evidence="2 3">
    <name type="scientific">Onchocerca volvulus</name>
    <dbReference type="NCBI Taxonomy" id="6282"/>
    <lineage>
        <taxon>Eukaryota</taxon>
        <taxon>Metazoa</taxon>
        <taxon>Ecdysozoa</taxon>
        <taxon>Nematoda</taxon>
        <taxon>Chromadorea</taxon>
        <taxon>Rhabditida</taxon>
        <taxon>Spirurina</taxon>
        <taxon>Spiruromorpha</taxon>
        <taxon>Filarioidea</taxon>
        <taxon>Onchocercidae</taxon>
        <taxon>Onchocerca</taxon>
    </lineage>
</organism>